<reference evidence="1" key="1">
    <citation type="submission" date="2022-10" db="EMBL/GenBank/DDBJ databases">
        <title>The complete genomes of actinobacterial strains from the NBC collection.</title>
        <authorList>
            <person name="Joergensen T.S."/>
            <person name="Alvarez Arevalo M."/>
            <person name="Sterndorff E.B."/>
            <person name="Faurdal D."/>
            <person name="Vuksanovic O."/>
            <person name="Mourched A.-S."/>
            <person name="Charusanti P."/>
            <person name="Shaw S."/>
            <person name="Blin K."/>
            <person name="Weber T."/>
        </authorList>
    </citation>
    <scope>NUCLEOTIDE SEQUENCE</scope>
    <source>
        <strain evidence="1">NBC_00119</strain>
    </source>
</reference>
<sequence length="83" mass="9425">MSGVRAGHYHRSSASTAPDVLHGWWSNADITEFTKYKEHTASASAQLRLAEAADVEWELRRWSTSPGEMFRRLERSLRPGAPR</sequence>
<protein>
    <submittedName>
        <fullName evidence="1">Uncharacterized protein</fullName>
    </submittedName>
</protein>
<gene>
    <name evidence="1" type="ORF">OHU69_49545</name>
</gene>
<dbReference type="AlphaFoldDB" id="A0AAU1UM70"/>
<accession>A0AAU1UM70</accession>
<dbReference type="EMBL" id="CP108195">
    <property type="protein sequence ID" value="WTS18308.1"/>
    <property type="molecule type" value="Genomic_DNA"/>
</dbReference>
<name>A0AAU1UM70_9ACTN</name>
<organism evidence="1">
    <name type="scientific">Streptomyces sp. NBC_00119</name>
    <dbReference type="NCBI Taxonomy" id="2975659"/>
    <lineage>
        <taxon>Bacteria</taxon>
        <taxon>Bacillati</taxon>
        <taxon>Actinomycetota</taxon>
        <taxon>Actinomycetes</taxon>
        <taxon>Kitasatosporales</taxon>
        <taxon>Streptomycetaceae</taxon>
        <taxon>Streptomyces</taxon>
    </lineage>
</organism>
<proteinExistence type="predicted"/>
<evidence type="ECO:0000313" key="1">
    <source>
        <dbReference type="EMBL" id="WTS18308.1"/>
    </source>
</evidence>